<evidence type="ECO:0000313" key="4">
    <source>
        <dbReference type="Proteomes" id="UP000321026"/>
    </source>
</evidence>
<organism evidence="3 4">
    <name type="scientific">Candidatus Dojkabacteria bacterium</name>
    <dbReference type="NCBI Taxonomy" id="2099670"/>
    <lineage>
        <taxon>Bacteria</taxon>
        <taxon>Candidatus Dojkabacteria</taxon>
    </lineage>
</organism>
<comment type="caution">
    <text evidence="3">The sequence shown here is derived from an EMBL/GenBank/DDBJ whole genome shotgun (WGS) entry which is preliminary data.</text>
</comment>
<evidence type="ECO:0000256" key="2">
    <source>
        <dbReference type="SAM" id="Phobius"/>
    </source>
</evidence>
<dbReference type="EMBL" id="SSDS01000095">
    <property type="protein sequence ID" value="TXG75904.1"/>
    <property type="molecule type" value="Genomic_DNA"/>
</dbReference>
<dbReference type="Proteomes" id="UP000321026">
    <property type="component" value="Unassembled WGS sequence"/>
</dbReference>
<gene>
    <name evidence="3" type="ORF">E6Q11_06125</name>
</gene>
<evidence type="ECO:0000313" key="3">
    <source>
        <dbReference type="EMBL" id="TXG75904.1"/>
    </source>
</evidence>
<reference evidence="3 4" key="1">
    <citation type="submission" date="2018-09" db="EMBL/GenBank/DDBJ databases">
        <title>Metagenome Assembled Genomes from an Advanced Water Purification Facility.</title>
        <authorList>
            <person name="Stamps B.W."/>
            <person name="Spear J.R."/>
        </authorList>
    </citation>
    <scope>NUCLEOTIDE SEQUENCE [LARGE SCALE GENOMIC DNA]</scope>
    <source>
        <strain evidence="3">Bin_63_2</strain>
    </source>
</reference>
<proteinExistence type="predicted"/>
<accession>A0A5C7J3R1</accession>
<evidence type="ECO:0008006" key="5">
    <source>
        <dbReference type="Google" id="ProtNLM"/>
    </source>
</evidence>
<keyword evidence="2" id="KW-1133">Transmembrane helix</keyword>
<name>A0A5C7J3R1_9BACT</name>
<keyword evidence="2" id="KW-0472">Membrane</keyword>
<protein>
    <recommendedName>
        <fullName evidence="5">DUF2516 family protein</fullName>
    </recommendedName>
</protein>
<feature type="transmembrane region" description="Helical" evidence="2">
    <location>
        <begin position="79"/>
        <end position="100"/>
    </location>
</feature>
<feature type="transmembrane region" description="Helical" evidence="2">
    <location>
        <begin position="12"/>
        <end position="33"/>
    </location>
</feature>
<feature type="transmembrane region" description="Helical" evidence="2">
    <location>
        <begin position="54"/>
        <end position="73"/>
    </location>
</feature>
<sequence>MDALPFPPDLDARSVMLVILYAAAALSCVWLGLDFLRRLKQPRSGAIRRFPFEGLSKWVVWGWLVLSVAGLLLRLPPAPIFWLAVMGPLSAVSILGEIAFSRKMRAARQAQAAPSGSPQRQSPPNEKGVLSTP</sequence>
<feature type="region of interest" description="Disordered" evidence="1">
    <location>
        <begin position="109"/>
        <end position="133"/>
    </location>
</feature>
<feature type="compositionally biased region" description="Low complexity" evidence="1">
    <location>
        <begin position="109"/>
        <end position="124"/>
    </location>
</feature>
<evidence type="ECO:0000256" key="1">
    <source>
        <dbReference type="SAM" id="MobiDB-lite"/>
    </source>
</evidence>
<keyword evidence="2" id="KW-0812">Transmembrane</keyword>
<dbReference type="AlphaFoldDB" id="A0A5C7J3R1"/>